<dbReference type="Pfam" id="PF00149">
    <property type="entry name" value="Metallophos"/>
    <property type="match status" value="1"/>
</dbReference>
<dbReference type="InterPro" id="IPR004843">
    <property type="entry name" value="Calcineurin-like_PHP"/>
</dbReference>
<dbReference type="OrthoDB" id="9807890at2"/>
<gene>
    <name evidence="2" type="primary">pphB</name>
    <name evidence="2" type="ORF">LOKVESSMR4R_01593</name>
</gene>
<dbReference type="InterPro" id="IPR029052">
    <property type="entry name" value="Metallo-depent_PP-like"/>
</dbReference>
<organism evidence="2 3">
    <name type="scientific">Yoonia vestfoldensis</name>
    <dbReference type="NCBI Taxonomy" id="245188"/>
    <lineage>
        <taxon>Bacteria</taxon>
        <taxon>Pseudomonadati</taxon>
        <taxon>Pseudomonadota</taxon>
        <taxon>Alphaproteobacteria</taxon>
        <taxon>Rhodobacterales</taxon>
        <taxon>Paracoccaceae</taxon>
        <taxon>Yoonia</taxon>
    </lineage>
</organism>
<keyword evidence="3" id="KW-1185">Reference proteome</keyword>
<proteinExistence type="predicted"/>
<dbReference type="Proteomes" id="UP000195273">
    <property type="component" value="Chromosome"/>
</dbReference>
<sequence length="266" mass="29494">MSFFKRRPAPTAPSFWHDVPPPEAIYAIGDVHGRRDLLAAMEAVLAQDWTQRSYGDVVLLYLGDLIDRGPHSAHVLDHLTAPAPKGVRRLTLLGNHEEMFLAFVDRPEANLAWLDHGGGETLNSYGIYLTKSDIMRMPRSKVLQHLRASIPRPHLDALRRAPRAVRSGDWRFTHAGLDPTKTDEAQTAADLTWGAAGDVTALSQCAGRLVFGHFAADQVRTIGQTSCIDTGAYATDRLTALRVIPRTSDATTEFFEVYKPDRTSRQ</sequence>
<evidence type="ECO:0000313" key="3">
    <source>
        <dbReference type="Proteomes" id="UP000195273"/>
    </source>
</evidence>
<dbReference type="Gene3D" id="3.60.21.10">
    <property type="match status" value="1"/>
</dbReference>
<evidence type="ECO:0000259" key="1">
    <source>
        <dbReference type="Pfam" id="PF00149"/>
    </source>
</evidence>
<evidence type="ECO:0000313" key="2">
    <source>
        <dbReference type="EMBL" id="ARU00909.1"/>
    </source>
</evidence>
<keyword evidence="2" id="KW-0378">Hydrolase</keyword>
<dbReference type="AlphaFoldDB" id="A0A1Y0EBZ3"/>
<reference evidence="2 3" key="1">
    <citation type="submission" date="2017-05" db="EMBL/GenBank/DDBJ databases">
        <title>Genome Sequence of Loktanella vestfoldensis Strain SMR4r Isolated from a Culture of the Diatom Skeletonema marinoi.</title>
        <authorList>
            <person name="Topel M."/>
            <person name="Pinder M.I.M."/>
            <person name="Johansson O.N."/>
            <person name="Kourtchenko O."/>
            <person name="Godhe A."/>
            <person name="Clarke A.K."/>
        </authorList>
    </citation>
    <scope>NUCLEOTIDE SEQUENCE [LARGE SCALE GENOMIC DNA]</scope>
    <source>
        <strain evidence="2 3">SMR4r</strain>
    </source>
</reference>
<accession>A0A1Y0EBZ3</accession>
<dbReference type="EMBL" id="CP021431">
    <property type="protein sequence ID" value="ARU00909.1"/>
    <property type="molecule type" value="Genomic_DNA"/>
</dbReference>
<dbReference type="KEGG" id="lvs:LOKVESSMR4R_01593"/>
<dbReference type="EC" id="3.1.3.16" evidence="2"/>
<protein>
    <submittedName>
        <fullName evidence="2">Serine/threonine-protein phosphatase 2</fullName>
        <ecNumber evidence="2">3.1.3.16</ecNumber>
    </submittedName>
</protein>
<dbReference type="GO" id="GO:0004722">
    <property type="term" value="F:protein serine/threonine phosphatase activity"/>
    <property type="evidence" value="ECO:0007669"/>
    <property type="project" value="UniProtKB-EC"/>
</dbReference>
<dbReference type="RefSeq" id="WP_157898171.1">
    <property type="nucleotide sequence ID" value="NZ_CP021431.1"/>
</dbReference>
<feature type="domain" description="Calcineurin-like phosphoesterase" evidence="1">
    <location>
        <begin position="25"/>
        <end position="114"/>
    </location>
</feature>
<dbReference type="GO" id="GO:0110154">
    <property type="term" value="P:RNA decapping"/>
    <property type="evidence" value="ECO:0007669"/>
    <property type="project" value="TreeGrafter"/>
</dbReference>
<dbReference type="GO" id="GO:0008803">
    <property type="term" value="F:bis(5'-nucleosyl)-tetraphosphatase (symmetrical) activity"/>
    <property type="evidence" value="ECO:0007669"/>
    <property type="project" value="TreeGrafter"/>
</dbReference>
<dbReference type="PANTHER" id="PTHR42850:SF4">
    <property type="entry name" value="ZINC-DEPENDENT ENDOPOLYPHOSPHATASE"/>
    <property type="match status" value="1"/>
</dbReference>
<dbReference type="GO" id="GO:0005737">
    <property type="term" value="C:cytoplasm"/>
    <property type="evidence" value="ECO:0007669"/>
    <property type="project" value="TreeGrafter"/>
</dbReference>
<dbReference type="InterPro" id="IPR050126">
    <property type="entry name" value="Ap4A_hydrolase"/>
</dbReference>
<dbReference type="SUPFAM" id="SSF56300">
    <property type="entry name" value="Metallo-dependent phosphatases"/>
    <property type="match status" value="1"/>
</dbReference>
<dbReference type="PANTHER" id="PTHR42850">
    <property type="entry name" value="METALLOPHOSPHOESTERASE"/>
    <property type="match status" value="1"/>
</dbReference>
<name>A0A1Y0EBZ3_9RHOB</name>